<comment type="caution">
    <text evidence="1">The sequence shown here is derived from an EMBL/GenBank/DDBJ whole genome shotgun (WGS) entry which is preliminary data.</text>
</comment>
<keyword evidence="2" id="KW-1185">Reference proteome</keyword>
<name>A0ACB5TLG4_CANBO</name>
<protein>
    <submittedName>
        <fullName evidence="1">Unnamed protein product</fullName>
    </submittedName>
</protein>
<reference evidence="1" key="1">
    <citation type="submission" date="2023-04" db="EMBL/GenBank/DDBJ databases">
        <title>Candida boidinii NBRC 1967.</title>
        <authorList>
            <person name="Ichikawa N."/>
            <person name="Sato H."/>
            <person name="Tonouchi N."/>
        </authorList>
    </citation>
    <scope>NUCLEOTIDE SEQUENCE</scope>
    <source>
        <strain evidence="1">NBRC 1967</strain>
    </source>
</reference>
<gene>
    <name evidence="1" type="ORF">Cboi01_000186200</name>
</gene>
<accession>A0ACB5TLG4</accession>
<organism evidence="1 2">
    <name type="scientific">Candida boidinii</name>
    <name type="common">Yeast</name>
    <dbReference type="NCBI Taxonomy" id="5477"/>
    <lineage>
        <taxon>Eukaryota</taxon>
        <taxon>Fungi</taxon>
        <taxon>Dikarya</taxon>
        <taxon>Ascomycota</taxon>
        <taxon>Saccharomycotina</taxon>
        <taxon>Pichiomycetes</taxon>
        <taxon>Pichiales</taxon>
        <taxon>Pichiaceae</taxon>
        <taxon>Ogataea</taxon>
        <taxon>Ogataea/Candida clade</taxon>
    </lineage>
</organism>
<sequence length="426" mass="49634">MKLQIFVVIFLFGDIIFNYFIRPQKYQDSVSKSGTLRQFILLSLFKRYLTDVQKNGPCISFLSGRVWKRFFDYRYLRQAYNGIENTSYKEDDLGNLLIYSPCREKINPDIIIVYVPNFMFTGGTPFFYLEYLMTLHSLLLLQGFRNPQILIVNLNHLENNDVRVENSNTEFLPFSIQLDKLLKTWEILVSESPNAKLFLFGDSSGAILILYFMILLHHINELASQKDDISGKTHFQIYGVILISPLLSEDDKILEENGISEGLFKRNTLDYVSYELIKKFEMGYKKLDIKRNAQDQDQDQDQDQNENNNSVNDGLVTKLLNKQFLIPTRGIVLSYGEEEYLSQEIKELGNILKSAARVKIWKKKNGVHSWPMVSFSTEDAQEEKEDHVFILAGIISRMTIWFTDEYLDPEIDIEPMNLLTIDDDHL</sequence>
<evidence type="ECO:0000313" key="1">
    <source>
        <dbReference type="EMBL" id="GME90476.1"/>
    </source>
</evidence>
<dbReference type="EMBL" id="BSXV01000752">
    <property type="protein sequence ID" value="GME90476.1"/>
    <property type="molecule type" value="Genomic_DNA"/>
</dbReference>
<dbReference type="Proteomes" id="UP001165101">
    <property type="component" value="Unassembled WGS sequence"/>
</dbReference>
<evidence type="ECO:0000313" key="2">
    <source>
        <dbReference type="Proteomes" id="UP001165101"/>
    </source>
</evidence>
<proteinExistence type="predicted"/>